<dbReference type="PANTHER" id="PTHR34997">
    <property type="entry name" value="AM15"/>
    <property type="match status" value="1"/>
</dbReference>
<organism evidence="5 6">
    <name type="scientific">Podospora appendiculata</name>
    <dbReference type="NCBI Taxonomy" id="314037"/>
    <lineage>
        <taxon>Eukaryota</taxon>
        <taxon>Fungi</taxon>
        <taxon>Dikarya</taxon>
        <taxon>Ascomycota</taxon>
        <taxon>Pezizomycotina</taxon>
        <taxon>Sordariomycetes</taxon>
        <taxon>Sordariomycetidae</taxon>
        <taxon>Sordariales</taxon>
        <taxon>Podosporaceae</taxon>
        <taxon>Podospora</taxon>
    </lineage>
</organism>
<dbReference type="InterPro" id="IPR052210">
    <property type="entry name" value="LysM1-like"/>
</dbReference>
<dbReference type="GO" id="GO:0008061">
    <property type="term" value="F:chitin binding"/>
    <property type="evidence" value="ECO:0007669"/>
    <property type="project" value="UniProtKB-KW"/>
</dbReference>
<feature type="domain" description="LysM" evidence="4">
    <location>
        <begin position="121"/>
        <end position="167"/>
    </location>
</feature>
<keyword evidence="2" id="KW-0843">Virulence</keyword>
<gene>
    <name evidence="5" type="ORF">B0T22DRAFT_141962</name>
</gene>
<feature type="domain" description="LysM" evidence="4">
    <location>
        <begin position="172"/>
        <end position="218"/>
    </location>
</feature>
<evidence type="ECO:0000313" key="6">
    <source>
        <dbReference type="Proteomes" id="UP001270362"/>
    </source>
</evidence>
<evidence type="ECO:0000256" key="1">
    <source>
        <dbReference type="ARBA" id="ARBA00022669"/>
    </source>
</evidence>
<accession>A0AAE0X949</accession>
<dbReference type="AlphaFoldDB" id="A0AAE0X949"/>
<dbReference type="Proteomes" id="UP001270362">
    <property type="component" value="Unassembled WGS sequence"/>
</dbReference>
<reference evidence="5" key="1">
    <citation type="journal article" date="2023" name="Mol. Phylogenet. Evol.">
        <title>Genome-scale phylogeny and comparative genomics of the fungal order Sordariales.</title>
        <authorList>
            <person name="Hensen N."/>
            <person name="Bonometti L."/>
            <person name="Westerberg I."/>
            <person name="Brannstrom I.O."/>
            <person name="Guillou S."/>
            <person name="Cros-Aarteil S."/>
            <person name="Calhoun S."/>
            <person name="Haridas S."/>
            <person name="Kuo A."/>
            <person name="Mondo S."/>
            <person name="Pangilinan J."/>
            <person name="Riley R."/>
            <person name="LaButti K."/>
            <person name="Andreopoulos B."/>
            <person name="Lipzen A."/>
            <person name="Chen C."/>
            <person name="Yan M."/>
            <person name="Daum C."/>
            <person name="Ng V."/>
            <person name="Clum A."/>
            <person name="Steindorff A."/>
            <person name="Ohm R.A."/>
            <person name="Martin F."/>
            <person name="Silar P."/>
            <person name="Natvig D.O."/>
            <person name="Lalanne C."/>
            <person name="Gautier V."/>
            <person name="Ament-Velasquez S.L."/>
            <person name="Kruys A."/>
            <person name="Hutchinson M.I."/>
            <person name="Powell A.J."/>
            <person name="Barry K."/>
            <person name="Miller A.N."/>
            <person name="Grigoriev I.V."/>
            <person name="Debuchy R."/>
            <person name="Gladieux P."/>
            <person name="Hiltunen Thoren M."/>
            <person name="Johannesson H."/>
        </authorList>
    </citation>
    <scope>NUCLEOTIDE SEQUENCE</scope>
    <source>
        <strain evidence="5">CBS 314.62</strain>
    </source>
</reference>
<dbReference type="SMART" id="SM00257">
    <property type="entry name" value="LysM"/>
    <property type="match status" value="2"/>
</dbReference>
<dbReference type="InterPro" id="IPR036779">
    <property type="entry name" value="LysM_dom_sf"/>
</dbReference>
<protein>
    <recommendedName>
        <fullName evidence="4">LysM domain-containing protein</fullName>
    </recommendedName>
</protein>
<name>A0AAE0X949_9PEZI</name>
<keyword evidence="6" id="KW-1185">Reference proteome</keyword>
<dbReference type="CDD" id="cd00118">
    <property type="entry name" value="LysM"/>
    <property type="match status" value="2"/>
</dbReference>
<dbReference type="EMBL" id="JAULSO010000002">
    <property type="protein sequence ID" value="KAK3687974.1"/>
    <property type="molecule type" value="Genomic_DNA"/>
</dbReference>
<dbReference type="InterPro" id="IPR018392">
    <property type="entry name" value="LysM"/>
</dbReference>
<dbReference type="Gene3D" id="3.10.350.10">
    <property type="entry name" value="LysM domain"/>
    <property type="match status" value="2"/>
</dbReference>
<dbReference type="Pfam" id="PF01476">
    <property type="entry name" value="LysM"/>
    <property type="match status" value="1"/>
</dbReference>
<evidence type="ECO:0000259" key="4">
    <source>
        <dbReference type="PROSITE" id="PS51782"/>
    </source>
</evidence>
<evidence type="ECO:0000256" key="3">
    <source>
        <dbReference type="ARBA" id="ARBA00044955"/>
    </source>
</evidence>
<sequence length="289" mass="30909">MSLPPLLISAISVLIKWRHLTRTHNSAGQYCLPLFQAYNTGNTTSPSNLCSACNLKIWQAVVSSPFGYDTDVAADYSSLTSSCKSTGYPITSPTSYALGTTVISTATTTYTGVAPTYTCESTYTIQKNDTCLSISQAKQVSTFYLLFANKLPAFCTGFPAAGTGLCIPKKCNVHTVAPWDTCSNLAISSNVTVDQLVSYNPNLNSKCGNLRSLLGYVICLSPPGTFNPLTTRSPRPTTTSIFANPCRNPGAPDSCFPTSLPYATVTPPSIRPWPTITVNMSDTTRKTAS</sequence>
<reference evidence="5" key="2">
    <citation type="submission" date="2023-06" db="EMBL/GenBank/DDBJ databases">
        <authorList>
            <consortium name="Lawrence Berkeley National Laboratory"/>
            <person name="Haridas S."/>
            <person name="Hensen N."/>
            <person name="Bonometti L."/>
            <person name="Westerberg I."/>
            <person name="Brannstrom I.O."/>
            <person name="Guillou S."/>
            <person name="Cros-Aarteil S."/>
            <person name="Calhoun S."/>
            <person name="Kuo A."/>
            <person name="Mondo S."/>
            <person name="Pangilinan J."/>
            <person name="Riley R."/>
            <person name="Labutti K."/>
            <person name="Andreopoulos B."/>
            <person name="Lipzen A."/>
            <person name="Chen C."/>
            <person name="Yanf M."/>
            <person name="Daum C."/>
            <person name="Ng V."/>
            <person name="Clum A."/>
            <person name="Steindorff A."/>
            <person name="Ohm R."/>
            <person name="Martin F."/>
            <person name="Silar P."/>
            <person name="Natvig D."/>
            <person name="Lalanne C."/>
            <person name="Gautier V."/>
            <person name="Ament-Velasquez S.L."/>
            <person name="Kruys A."/>
            <person name="Hutchinson M.I."/>
            <person name="Powell A.J."/>
            <person name="Barry K."/>
            <person name="Miller A.N."/>
            <person name="Grigoriev I.V."/>
            <person name="Debuchy R."/>
            <person name="Gladieux P."/>
            <person name="Thoren M.H."/>
            <person name="Johannesson H."/>
        </authorList>
    </citation>
    <scope>NUCLEOTIDE SEQUENCE</scope>
    <source>
        <strain evidence="5">CBS 314.62</strain>
    </source>
</reference>
<dbReference type="PROSITE" id="PS51782">
    <property type="entry name" value="LYSM"/>
    <property type="match status" value="2"/>
</dbReference>
<dbReference type="PANTHER" id="PTHR34997:SF1">
    <property type="entry name" value="PEPTIDOGLYCAN-BINDING LYSIN DOMAIN"/>
    <property type="match status" value="1"/>
</dbReference>
<evidence type="ECO:0000256" key="2">
    <source>
        <dbReference type="ARBA" id="ARBA00023026"/>
    </source>
</evidence>
<comment type="similarity">
    <text evidence="3">Belongs to the secreted LysM effector family.</text>
</comment>
<comment type="caution">
    <text evidence="5">The sequence shown here is derived from an EMBL/GenBank/DDBJ whole genome shotgun (WGS) entry which is preliminary data.</text>
</comment>
<keyword evidence="1" id="KW-0147">Chitin-binding</keyword>
<dbReference type="SUPFAM" id="SSF54106">
    <property type="entry name" value="LysM domain"/>
    <property type="match status" value="2"/>
</dbReference>
<evidence type="ECO:0000313" key="5">
    <source>
        <dbReference type="EMBL" id="KAK3687974.1"/>
    </source>
</evidence>
<proteinExistence type="inferred from homology"/>